<dbReference type="InterPro" id="IPR007066">
    <property type="entry name" value="RNA_pol_Rpb1_3"/>
</dbReference>
<dbReference type="Pfam" id="PF05000">
    <property type="entry name" value="RNA_pol_Rpb1_4"/>
    <property type="match status" value="1"/>
</dbReference>
<dbReference type="InterPro" id="IPR044893">
    <property type="entry name" value="RNA_pol_Rpb1_clamp_domain"/>
</dbReference>
<dbReference type="EC" id="2.7.7.6" evidence="2"/>
<dbReference type="SMART" id="SM00663">
    <property type="entry name" value="RPOLA_N"/>
    <property type="match status" value="1"/>
</dbReference>
<feature type="domain" description="RNA polymerase N-terminal" evidence="9">
    <location>
        <begin position="497"/>
        <end position="800"/>
    </location>
</feature>
<dbReference type="OMA" id="MGRSIDM"/>
<dbReference type="Gene3D" id="1.10.132.30">
    <property type="match status" value="1"/>
</dbReference>
<dbReference type="PANTHER" id="PTHR19376:SF11">
    <property type="entry name" value="DNA-DIRECTED RNA POLYMERASE I SUBUNIT RPA1"/>
    <property type="match status" value="1"/>
</dbReference>
<dbReference type="Gene3D" id="4.10.860.120">
    <property type="entry name" value="RNA polymerase II, clamp domain"/>
    <property type="match status" value="1"/>
</dbReference>
<reference evidence="10 11" key="1">
    <citation type="submission" date="2015-04" db="EMBL/GenBank/DDBJ databases">
        <authorList>
            <consortium name="Pathogen Informatics"/>
        </authorList>
    </citation>
    <scope>NUCLEOTIDE SEQUENCE [LARGE SCALE GENOMIC DNA]</scope>
    <source>
        <strain evidence="10 11">SGS1</strain>
    </source>
</reference>
<evidence type="ECO:0000259" key="9">
    <source>
        <dbReference type="SMART" id="SM00663"/>
    </source>
</evidence>
<dbReference type="GO" id="GO:0005736">
    <property type="term" value="C:RNA polymerase I complex"/>
    <property type="evidence" value="ECO:0007669"/>
    <property type="project" value="TreeGrafter"/>
</dbReference>
<feature type="compositionally biased region" description="Low complexity" evidence="8">
    <location>
        <begin position="2293"/>
        <end position="2314"/>
    </location>
</feature>
<sequence length="2612" mass="306476">MYDINSARCVEIKSAELDVLNSDELKRISLGKYENEHYEFEKVQKSGVTTKLYYDPRYGTIDNKQICSVCFERHENCFGHIGHIEFILPLFNPLFYKELQELLNLVCYNCYNFCCSEDVIFLLKHVFQLKTMNEIESTNKLIYKENCDYELLIDEIEKLYKKICKDSDISLEDIVESISDDDENDVEDNFSDNNNDKLTLKKEEKDYSEELSEMDNMKKDKLKEKIRKYKFDANKLAYQSNYNYEEYLILSKTIKIHMKKSSKCCFCKFQRNISAKMSQKRDTINFVGIYTKNSFFKKYFPKMKKKDEDNFDVNEYDELNCENDNGEKKKKINSNEHFMDIDEEDTNKLKDYSFNEEMNSDSSVEHSLNNNNNNLDKNNVTFSEMLNNYKKQNIKEKCTIRLFSFQVIDILKKIFVKNNKEVIELLYPFTRRDGYKIFFLYDMGISANRFRSRYRGMHKRTKMAGTLCKINNFLNLCINAKKEVDFDNLLEHNKKELTLYKEMFSLFSLKMRYKLNNNIMDDDTEITKMEFLKCYSLVYNNKSTYINILFSSLQTGVNTFYDSNLADKLNNRTMTNIGIREILDKKEGILRKNIMGKRVNHCARTVISPDTFIETNQIGMPLEFAKVLTVDEYVTEHNLEYIKKLIENGPHIYPGAISYKDSKGRVFKLSHLYEQRLKLLKQLDNINFRSENCYIVHRHARDGDIVIMNRQPTLHKFSIMAHYIKIFEKEKIFRLNYVNCNSYNADFDGDEMNLHLLQTPLARAEASHLMNCDFLFTSFKDGSPLRGLAQDFILGGLHLTSLETFLNYDEYCNLLQCSLNCLISQKNSFFFKKKKNNIGKIDDINQNTPCDNKQNFNSFNGNNLKINNYNYLDPYANILNQTNFSIITDEPAILFPKKLWTGKQLITSILKTIIDKVAIQTFNKNNDNEFMKNYKGINYTSKSKTSAELWSFDPDKEFEVIIKNSELLQGILDKFHFGASSNSLIHLCFELFGSKTAGVLLDCFGRLFINFLQIRGSSLSLYDFILNEDAKREKSLIKKRISFTGFYLQNLFAHSIAKSLNADINDMNSYAKRKMNCNNKENDIIIKKMYDSYKKKEEIINQFEEKKEESYTEKKNNIQSRISDYKSVGNMKKEEEMELKKNNNGVAYNIIKEKCIDIKEEKYFIALLNKEIEDICTQKIIEEKDIFSINNENNSNLNDKKRREIIPSFSDYAFKKYFTLYEKYINNKDPIYSCKEDETKDSLFLGNVIHKLYNSIKEPSFFNNPTITGKKIMKIIEKILVFLKEAKCNKRLKIYIIFELFQNKNIMKYFPSLVNYLHDFNYDISNEEIIKNVINNIYFKEDCSISLNKDDIKKEKDEYKLKKFINFYESIYKKGYKKQVDTNAKKEITHDDDNISNNNDYELNAKEMNLHDEKIIKNCLISSFPSFLLNDDIRNLSYNGKYQYFEDYVNIKEDEEDGYFKFYDMKDIFYKMEYLINNFFSLNRYDFDTLIDSLFQPYLCRVSSSTDHLINMKNLINKFLNNGFSNMIFTGAKGSKVNYSMICGILDQQYLEGKRVPRMKSGRTLPSFHRYDYGARSCGLITDCFLEGLRPQEYFFHCMSGREGLIDTAVKTAKSGYIQRCLIKCMESVILHYDGTVRNEDNSIIQFLYGEDGIDPSKTAYLDSSNDLLYNYNLSFSKYLNNNMHGKILNNEEIFKSHKRKWKDEEPLICHYNPYTYIGSVSDTFQKKLNTIFFNNFNFPNYRHLPKNFDTLSTLLLKSKYFNSLCNPGESIGILVAQSFGEPATQMTLNTFHLAGTENVTMGIPRLKEIFLTSKLTSKPMIYVPIKIDLKTNDINKMKMYITNIADKILNSYKSILLSDVIYGIGVERKLILKENKNNVHYINGSEFDEEKINSNIDANVQVAKIMNVLKNVNLNFDCKKEWNYEIIIQFENLNHFCKIYKQITIPFILHKVISAILTSVLNKIQESLVFHNINNISSFNHEYYDELYDFISKKLVEEFNFNVEKYEYKDDEGQINAKLKYMANEDEQNKSGNKQNGNENELNENYRNRQLQNKNAYNSNKDDFFYEDKKNKTFNDQSDIEDNDMSEKEVSIYKGINKEVETESEAEKEEGETESEEEKEEDEKEYDEDLSESEVENEKDEDDIDEDKIKIENEKDEYNDDEEEEDQHIKEEGNTVNTNDIYGDEKDVSKLKNSKYTKLDKNKNEKNGESINLHENSYFTNRNSSNESKLSESSNVAGTVNYFSSEASVTHHVSIESDDSSNRKGKLCGENLHHKENILDKNKKKAKEKIKTSTITASTTVSSPVSSTISTPTKRVDEEDIEEEKKEEGEEEEKQKQKQKQKQENFAKSFENFLYDFKNNINLVDSESDEDEENSEKKNEQKYVKNIIDKIKSSLLRFVKKISFSPITWTLKFEIEWDINFFPYSIDFLSYLKLEISKETLYKVKDLNNPKILKGKDITHSGSEYELQIEGKNIYKLYNIKDKYIDKTKLYCNDIYAIVKTYGIEAGRLCITKELKKVFDAYGIQIDFRHLSFISDFMTHTGDLKAFNRHGMGNFRNVLHKMSFECATNFLIQGCVHKSIDYLSTASSSLFFGKHIKVGTNLADVITCVGK</sequence>
<dbReference type="Gene3D" id="2.40.40.20">
    <property type="match status" value="1"/>
</dbReference>
<feature type="region of interest" description="Disordered" evidence="8">
    <location>
        <begin position="2050"/>
        <end position="2233"/>
    </location>
</feature>
<dbReference type="Pfam" id="PF00623">
    <property type="entry name" value="RNA_pol_Rpb1_2"/>
    <property type="match status" value="1"/>
</dbReference>
<comment type="similarity">
    <text evidence="1">Belongs to the RNA polymerase beta' chain family.</text>
</comment>
<feature type="compositionally biased region" description="Basic and acidic residues" evidence="8">
    <location>
        <begin position="2198"/>
        <end position="2209"/>
    </location>
</feature>
<dbReference type="Gene3D" id="6.20.50.80">
    <property type="match status" value="1"/>
</dbReference>
<keyword evidence="5" id="KW-0548">Nucleotidyltransferase</keyword>
<dbReference type="PANTHER" id="PTHR19376">
    <property type="entry name" value="DNA-DIRECTED RNA POLYMERASE"/>
    <property type="match status" value="1"/>
</dbReference>
<dbReference type="InterPro" id="IPR042102">
    <property type="entry name" value="RNA_pol_Rpb1_3_sf"/>
</dbReference>
<evidence type="ECO:0000256" key="1">
    <source>
        <dbReference type="ARBA" id="ARBA00006460"/>
    </source>
</evidence>
<dbReference type="Proteomes" id="UP000220158">
    <property type="component" value="Chromosome 10"/>
</dbReference>
<dbReference type="Gene3D" id="1.10.274.100">
    <property type="entry name" value="RNA polymerase Rpb1, domain 3"/>
    <property type="match status" value="1"/>
</dbReference>
<keyword evidence="4" id="KW-0808">Transferase</keyword>
<dbReference type="InterPro" id="IPR045867">
    <property type="entry name" value="DNA-dir_RpoC_beta_prime"/>
</dbReference>
<feature type="compositionally biased region" description="Acidic residues" evidence="8">
    <location>
        <begin position="2155"/>
        <end position="2167"/>
    </location>
</feature>
<evidence type="ECO:0000256" key="7">
    <source>
        <dbReference type="SAM" id="Coils"/>
    </source>
</evidence>
<protein>
    <recommendedName>
        <fullName evidence="2">DNA-directed RNA polymerase</fullName>
        <ecNumber evidence="2">2.7.7.6</ecNumber>
    </recommendedName>
</protein>
<evidence type="ECO:0000313" key="10">
    <source>
        <dbReference type="EMBL" id="CRH00575.1"/>
    </source>
</evidence>
<feature type="compositionally biased region" description="Polar residues" evidence="8">
    <location>
        <begin position="2210"/>
        <end position="2221"/>
    </location>
</feature>
<evidence type="ECO:0000256" key="8">
    <source>
        <dbReference type="SAM" id="MobiDB-lite"/>
    </source>
</evidence>
<keyword evidence="6" id="KW-0804">Transcription</keyword>
<feature type="compositionally biased region" description="Low complexity" evidence="8">
    <location>
        <begin position="2222"/>
        <end position="2233"/>
    </location>
</feature>
<dbReference type="Gene3D" id="6.10.250.2940">
    <property type="match status" value="1"/>
</dbReference>
<feature type="compositionally biased region" description="Basic and acidic residues" evidence="8">
    <location>
        <begin position="2324"/>
        <end position="2343"/>
    </location>
</feature>
<dbReference type="InterPro" id="IPR000722">
    <property type="entry name" value="RNA_pol_asu"/>
</dbReference>
<dbReference type="OrthoDB" id="270392at2759"/>
<proteinExistence type="inferred from homology"/>
<name>A0A1J1HAE8_PLARL</name>
<feature type="compositionally biased region" description="Acidic residues" evidence="8">
    <location>
        <begin position="2103"/>
        <end position="2147"/>
    </location>
</feature>
<dbReference type="Pfam" id="PF04983">
    <property type="entry name" value="RNA_pol_Rpb1_3"/>
    <property type="match status" value="1"/>
</dbReference>
<feature type="compositionally biased region" description="Basic and acidic residues" evidence="8">
    <location>
        <begin position="2086"/>
        <end position="2102"/>
    </location>
</feature>
<accession>A0A1J1HAE8</accession>
<dbReference type="InterPro" id="IPR038120">
    <property type="entry name" value="Rpb1_funnel_sf"/>
</dbReference>
<dbReference type="GO" id="GO:0003677">
    <property type="term" value="F:DNA binding"/>
    <property type="evidence" value="ECO:0007669"/>
    <property type="project" value="InterPro"/>
</dbReference>
<dbReference type="InterPro" id="IPR007083">
    <property type="entry name" value="RNA_pol_Rpb1_4"/>
</dbReference>
<dbReference type="SUPFAM" id="SSF64484">
    <property type="entry name" value="beta and beta-prime subunits of DNA dependent RNA-polymerase"/>
    <property type="match status" value="2"/>
</dbReference>
<keyword evidence="3" id="KW-0240">DNA-directed RNA polymerase</keyword>
<dbReference type="RefSeq" id="XP_028533578.1">
    <property type="nucleotide sequence ID" value="XM_028677161.1"/>
</dbReference>
<evidence type="ECO:0000256" key="6">
    <source>
        <dbReference type="ARBA" id="ARBA00023163"/>
    </source>
</evidence>
<dbReference type="InterPro" id="IPR007081">
    <property type="entry name" value="RNA_pol_Rpb1_5"/>
</dbReference>
<feature type="compositionally biased region" description="Basic and acidic residues" evidence="8">
    <location>
        <begin position="2061"/>
        <end position="2074"/>
    </location>
</feature>
<gene>
    <name evidence="10" type="primary">RNAPI</name>
    <name evidence="10" type="ORF">PRELSG_1023100</name>
</gene>
<evidence type="ECO:0000256" key="4">
    <source>
        <dbReference type="ARBA" id="ARBA00022679"/>
    </source>
</evidence>
<dbReference type="Pfam" id="PF04998">
    <property type="entry name" value="RNA_pol_Rpb1_5"/>
    <property type="match status" value="1"/>
</dbReference>
<organism evidence="10 11">
    <name type="scientific">Plasmodium relictum</name>
    <dbReference type="NCBI Taxonomy" id="85471"/>
    <lineage>
        <taxon>Eukaryota</taxon>
        <taxon>Sar</taxon>
        <taxon>Alveolata</taxon>
        <taxon>Apicomplexa</taxon>
        <taxon>Aconoidasida</taxon>
        <taxon>Haemosporida</taxon>
        <taxon>Plasmodiidae</taxon>
        <taxon>Plasmodium</taxon>
        <taxon>Plasmodium (Haemamoeba)</taxon>
    </lineage>
</organism>
<dbReference type="GO" id="GO:0003899">
    <property type="term" value="F:DNA-directed RNA polymerase activity"/>
    <property type="evidence" value="ECO:0007669"/>
    <property type="project" value="UniProtKB-EC"/>
</dbReference>
<dbReference type="EMBL" id="LN835305">
    <property type="protein sequence ID" value="CRH00575.1"/>
    <property type="molecule type" value="Genomic_DNA"/>
</dbReference>
<dbReference type="Gene3D" id="3.30.1490.180">
    <property type="entry name" value="RNA polymerase ii"/>
    <property type="match status" value="1"/>
</dbReference>
<evidence type="ECO:0000256" key="5">
    <source>
        <dbReference type="ARBA" id="ARBA00022695"/>
    </source>
</evidence>
<dbReference type="GO" id="GO:0006351">
    <property type="term" value="P:DNA-templated transcription"/>
    <property type="evidence" value="ECO:0007669"/>
    <property type="project" value="InterPro"/>
</dbReference>
<dbReference type="InterPro" id="IPR006592">
    <property type="entry name" value="RNA_pol_N"/>
</dbReference>
<dbReference type="VEuPathDB" id="PlasmoDB:PRELSG_1023100"/>
<feature type="coiled-coil region" evidence="7">
    <location>
        <begin position="1086"/>
        <end position="1113"/>
    </location>
</feature>
<dbReference type="GeneID" id="39736698"/>
<evidence type="ECO:0000256" key="2">
    <source>
        <dbReference type="ARBA" id="ARBA00012418"/>
    </source>
</evidence>
<evidence type="ECO:0000256" key="3">
    <source>
        <dbReference type="ARBA" id="ARBA00022478"/>
    </source>
</evidence>
<keyword evidence="11" id="KW-1185">Reference proteome</keyword>
<keyword evidence="7" id="KW-0175">Coiled coil</keyword>
<evidence type="ECO:0000313" key="11">
    <source>
        <dbReference type="Proteomes" id="UP000220158"/>
    </source>
</evidence>
<dbReference type="FunFam" id="2.40.40.20:FF:000019">
    <property type="entry name" value="DNA-directed RNA polymerase II subunit RPB1"/>
    <property type="match status" value="1"/>
</dbReference>
<dbReference type="KEGG" id="prel:PRELSG_1023100"/>
<feature type="region of interest" description="Disordered" evidence="8">
    <location>
        <begin position="2255"/>
        <end position="2343"/>
    </location>
</feature>
<feature type="compositionally biased region" description="Basic and acidic residues" evidence="8">
    <location>
        <begin position="2272"/>
        <end position="2282"/>
    </location>
</feature>